<evidence type="ECO:0000313" key="2">
    <source>
        <dbReference type="EMBL" id="EXC23670.1"/>
    </source>
</evidence>
<organism evidence="2 3">
    <name type="scientific">Morus notabilis</name>
    <dbReference type="NCBI Taxonomy" id="981085"/>
    <lineage>
        <taxon>Eukaryota</taxon>
        <taxon>Viridiplantae</taxon>
        <taxon>Streptophyta</taxon>
        <taxon>Embryophyta</taxon>
        <taxon>Tracheophyta</taxon>
        <taxon>Spermatophyta</taxon>
        <taxon>Magnoliopsida</taxon>
        <taxon>eudicotyledons</taxon>
        <taxon>Gunneridae</taxon>
        <taxon>Pentapetalae</taxon>
        <taxon>rosids</taxon>
        <taxon>fabids</taxon>
        <taxon>Rosales</taxon>
        <taxon>Moraceae</taxon>
        <taxon>Moreae</taxon>
        <taxon>Morus</taxon>
    </lineage>
</organism>
<name>W9SDF6_9ROSA</name>
<dbReference type="EMBL" id="KE346002">
    <property type="protein sequence ID" value="EXC23670.1"/>
    <property type="molecule type" value="Genomic_DNA"/>
</dbReference>
<proteinExistence type="predicted"/>
<accession>W9SDF6</accession>
<feature type="compositionally biased region" description="Basic and acidic residues" evidence="1">
    <location>
        <begin position="55"/>
        <end position="75"/>
    </location>
</feature>
<keyword evidence="3" id="KW-1185">Reference proteome</keyword>
<sequence length="86" mass="9639">MYPLSRSWCNGLIVHQKTRLGRDSMLLVSYTMCLTLRTSGSIQKQVTSWARPLAHEGEVHPEVPEGTNGRDREGAADLTRALTKEE</sequence>
<evidence type="ECO:0000313" key="3">
    <source>
        <dbReference type="Proteomes" id="UP000030645"/>
    </source>
</evidence>
<dbReference type="AlphaFoldDB" id="W9SDF6"/>
<reference evidence="3" key="1">
    <citation type="submission" date="2013-01" db="EMBL/GenBank/DDBJ databases">
        <title>Draft Genome Sequence of a Mulberry Tree, Morus notabilis C.K. Schneid.</title>
        <authorList>
            <person name="He N."/>
            <person name="Zhao S."/>
        </authorList>
    </citation>
    <scope>NUCLEOTIDE SEQUENCE</scope>
</reference>
<feature type="region of interest" description="Disordered" evidence="1">
    <location>
        <begin position="55"/>
        <end position="86"/>
    </location>
</feature>
<evidence type="ECO:0000256" key="1">
    <source>
        <dbReference type="SAM" id="MobiDB-lite"/>
    </source>
</evidence>
<dbReference type="Proteomes" id="UP000030645">
    <property type="component" value="Unassembled WGS sequence"/>
</dbReference>
<gene>
    <name evidence="2" type="ORF">L484_015580</name>
</gene>
<protein>
    <submittedName>
        <fullName evidence="2">Uncharacterized protein</fullName>
    </submittedName>
</protein>